<evidence type="ECO:0000313" key="15">
    <source>
        <dbReference type="EMBL" id="VDP23539.1"/>
    </source>
</evidence>
<reference evidence="15 16" key="2">
    <citation type="submission" date="2018-11" db="EMBL/GenBank/DDBJ databases">
        <authorList>
            <consortium name="Pathogen Informatics"/>
        </authorList>
    </citation>
    <scope>NUCLEOTIDE SEQUENCE [LARGE SCALE GENOMIC DNA]</scope>
</reference>
<reference evidence="17" key="1">
    <citation type="submission" date="2016-06" db="UniProtKB">
        <authorList>
            <consortium name="WormBaseParasite"/>
        </authorList>
    </citation>
    <scope>IDENTIFICATION</scope>
</reference>
<keyword evidence="10" id="KW-0539">Nucleus</keyword>
<evidence type="ECO:0000256" key="11">
    <source>
        <dbReference type="ARBA" id="ARBA00048017"/>
    </source>
</evidence>
<name>A0A183I7M5_9BILA</name>
<evidence type="ECO:0000313" key="17">
    <source>
        <dbReference type="WBParaSite" id="OFLC_0001575001-mRNA-1"/>
    </source>
</evidence>
<feature type="region of interest" description="Disordered" evidence="13">
    <location>
        <begin position="1"/>
        <end position="29"/>
    </location>
</feature>
<keyword evidence="16" id="KW-1185">Reference proteome</keyword>
<dbReference type="InterPro" id="IPR000197">
    <property type="entry name" value="Znf_TAZ"/>
</dbReference>
<gene>
    <name evidence="15" type="ORF">OFLC_LOCUS15737</name>
</gene>
<dbReference type="GO" id="GO:0031490">
    <property type="term" value="F:chromatin DNA binding"/>
    <property type="evidence" value="ECO:0007669"/>
    <property type="project" value="TreeGrafter"/>
</dbReference>
<protein>
    <recommendedName>
        <fullName evidence="2">histone acetyltransferase</fullName>
        <ecNumber evidence="2">2.3.1.48</ecNumber>
    </recommendedName>
</protein>
<dbReference type="GO" id="GO:0005634">
    <property type="term" value="C:nucleus"/>
    <property type="evidence" value="ECO:0007669"/>
    <property type="project" value="UniProtKB-SubCell"/>
</dbReference>
<dbReference type="GO" id="GO:0045944">
    <property type="term" value="P:positive regulation of transcription by RNA polymerase II"/>
    <property type="evidence" value="ECO:0007669"/>
    <property type="project" value="TreeGrafter"/>
</dbReference>
<comment type="subcellular location">
    <subcellularLocation>
        <location evidence="1">Nucleus</location>
    </subcellularLocation>
</comment>
<evidence type="ECO:0000256" key="3">
    <source>
        <dbReference type="ARBA" id="ARBA00022679"/>
    </source>
</evidence>
<evidence type="ECO:0000256" key="5">
    <source>
        <dbReference type="ARBA" id="ARBA00022771"/>
    </source>
</evidence>
<keyword evidence="8" id="KW-0805">Transcription regulation</keyword>
<evidence type="ECO:0000256" key="2">
    <source>
        <dbReference type="ARBA" id="ARBA00013184"/>
    </source>
</evidence>
<evidence type="ECO:0000256" key="1">
    <source>
        <dbReference type="ARBA" id="ARBA00004123"/>
    </source>
</evidence>
<evidence type="ECO:0000313" key="16">
    <source>
        <dbReference type="Proteomes" id="UP000267606"/>
    </source>
</evidence>
<keyword evidence="4 12" id="KW-0479">Metal-binding</keyword>
<dbReference type="EC" id="2.3.1.48" evidence="2"/>
<feature type="domain" description="TAZ-type" evidence="14">
    <location>
        <begin position="27"/>
        <end position="118"/>
    </location>
</feature>
<proteinExistence type="predicted"/>
<dbReference type="SMART" id="SM00551">
    <property type="entry name" value="ZnF_TAZ"/>
    <property type="match status" value="1"/>
</dbReference>
<feature type="zinc finger region" description="TAZ-type" evidence="12">
    <location>
        <begin position="27"/>
        <end position="118"/>
    </location>
</feature>
<dbReference type="STRING" id="387005.A0A183I7M5"/>
<dbReference type="PANTHER" id="PTHR13808">
    <property type="entry name" value="CBP/P300-RELATED"/>
    <property type="match status" value="1"/>
</dbReference>
<dbReference type="WBParaSite" id="OFLC_0001575001-mRNA-1">
    <property type="protein sequence ID" value="OFLC_0001575001-mRNA-1"/>
    <property type="gene ID" value="OFLC_0001575001"/>
</dbReference>
<keyword evidence="6 12" id="KW-0862">Zinc</keyword>
<dbReference type="GO" id="GO:0004402">
    <property type="term" value="F:histone acetyltransferase activity"/>
    <property type="evidence" value="ECO:0007669"/>
    <property type="project" value="InterPro"/>
</dbReference>
<dbReference type="Proteomes" id="UP000267606">
    <property type="component" value="Unassembled WGS sequence"/>
</dbReference>
<dbReference type="SUPFAM" id="SSF57933">
    <property type="entry name" value="TAZ domain"/>
    <property type="match status" value="1"/>
</dbReference>
<feature type="compositionally biased region" description="Low complexity" evidence="13">
    <location>
        <begin position="172"/>
        <end position="184"/>
    </location>
</feature>
<feature type="compositionally biased region" description="Polar residues" evidence="13">
    <location>
        <begin position="191"/>
        <end position="210"/>
    </location>
</feature>
<dbReference type="GO" id="GO:0008270">
    <property type="term" value="F:zinc ion binding"/>
    <property type="evidence" value="ECO:0007669"/>
    <property type="project" value="UniProtKB-KW"/>
</dbReference>
<keyword evidence="9" id="KW-0804">Transcription</keyword>
<keyword evidence="5 12" id="KW-0863">Zinc-finger</keyword>
<dbReference type="InterPro" id="IPR013178">
    <property type="entry name" value="Histone_AcTrfase_Rtt109/CBP"/>
</dbReference>
<dbReference type="AlphaFoldDB" id="A0A183I7M5"/>
<keyword evidence="3" id="KW-0808">Transferase</keyword>
<dbReference type="PANTHER" id="PTHR13808:SF1">
    <property type="entry name" value="HISTONE ACETYLTRANSFERASE"/>
    <property type="match status" value="1"/>
</dbReference>
<evidence type="ECO:0000259" key="14">
    <source>
        <dbReference type="PROSITE" id="PS50134"/>
    </source>
</evidence>
<dbReference type="InterPro" id="IPR035898">
    <property type="entry name" value="TAZ_dom_sf"/>
</dbReference>
<evidence type="ECO:0000256" key="10">
    <source>
        <dbReference type="ARBA" id="ARBA00023242"/>
    </source>
</evidence>
<evidence type="ECO:0000256" key="8">
    <source>
        <dbReference type="ARBA" id="ARBA00023015"/>
    </source>
</evidence>
<evidence type="ECO:0000256" key="13">
    <source>
        <dbReference type="SAM" id="MobiDB-lite"/>
    </source>
</evidence>
<sequence length="221" mass="23868">MNNNASREGASISSTLPTSGTQGNNQDPGRRKLIQLQLVLLLHAHKCQQRERSAARDGANGRYTCTLQHCSTMKGVLQHMTTCNSGSACNYPHCPSSRQIISHWKNCVRDDCPVCTPLKSRQNVAQTVDRRAVPGTEPFGNSGAGSVQQVPCGPGNASDIDNVGMPNRINTQQQQQPQQQQQQPGHGTALPPNTNSQNMSAYDSSGPTSINAFLIDFNSSR</sequence>
<dbReference type="Pfam" id="PF02135">
    <property type="entry name" value="zf-TAZ"/>
    <property type="match status" value="1"/>
</dbReference>
<dbReference type="GO" id="GO:0000123">
    <property type="term" value="C:histone acetyltransferase complex"/>
    <property type="evidence" value="ECO:0007669"/>
    <property type="project" value="TreeGrafter"/>
</dbReference>
<evidence type="ECO:0000256" key="7">
    <source>
        <dbReference type="ARBA" id="ARBA00022853"/>
    </source>
</evidence>
<evidence type="ECO:0000256" key="4">
    <source>
        <dbReference type="ARBA" id="ARBA00022723"/>
    </source>
</evidence>
<dbReference type="GO" id="GO:0005667">
    <property type="term" value="C:transcription regulator complex"/>
    <property type="evidence" value="ECO:0007669"/>
    <property type="project" value="TreeGrafter"/>
</dbReference>
<feature type="compositionally biased region" description="Polar residues" evidence="13">
    <location>
        <begin position="1"/>
        <end position="27"/>
    </location>
</feature>
<evidence type="ECO:0000256" key="12">
    <source>
        <dbReference type="PROSITE-ProRule" id="PRU00203"/>
    </source>
</evidence>
<organism evidence="17">
    <name type="scientific">Onchocerca flexuosa</name>
    <dbReference type="NCBI Taxonomy" id="387005"/>
    <lineage>
        <taxon>Eukaryota</taxon>
        <taxon>Metazoa</taxon>
        <taxon>Ecdysozoa</taxon>
        <taxon>Nematoda</taxon>
        <taxon>Chromadorea</taxon>
        <taxon>Rhabditida</taxon>
        <taxon>Spirurina</taxon>
        <taxon>Spiruromorpha</taxon>
        <taxon>Filarioidea</taxon>
        <taxon>Onchocercidae</taxon>
        <taxon>Onchocerca</taxon>
    </lineage>
</organism>
<accession>A0A183I7M5</accession>
<dbReference type="Gene3D" id="1.20.1020.10">
    <property type="entry name" value="TAZ domain"/>
    <property type="match status" value="1"/>
</dbReference>
<feature type="region of interest" description="Disordered" evidence="13">
    <location>
        <begin position="123"/>
        <end position="210"/>
    </location>
</feature>
<keyword evidence="7" id="KW-0156">Chromatin regulator</keyword>
<dbReference type="GO" id="GO:0003713">
    <property type="term" value="F:transcription coactivator activity"/>
    <property type="evidence" value="ECO:0007669"/>
    <property type="project" value="TreeGrafter"/>
</dbReference>
<evidence type="ECO:0000256" key="6">
    <source>
        <dbReference type="ARBA" id="ARBA00022833"/>
    </source>
</evidence>
<evidence type="ECO:0000256" key="9">
    <source>
        <dbReference type="ARBA" id="ARBA00023163"/>
    </source>
</evidence>
<dbReference type="EMBL" id="UZAJ01042741">
    <property type="protein sequence ID" value="VDP23539.1"/>
    <property type="molecule type" value="Genomic_DNA"/>
</dbReference>
<comment type="catalytic activity">
    <reaction evidence="11">
        <text>L-lysyl-[protein] + acetyl-CoA = N(6)-acetyl-L-lysyl-[protein] + CoA + H(+)</text>
        <dbReference type="Rhea" id="RHEA:45948"/>
        <dbReference type="Rhea" id="RHEA-COMP:9752"/>
        <dbReference type="Rhea" id="RHEA-COMP:10731"/>
        <dbReference type="ChEBI" id="CHEBI:15378"/>
        <dbReference type="ChEBI" id="CHEBI:29969"/>
        <dbReference type="ChEBI" id="CHEBI:57287"/>
        <dbReference type="ChEBI" id="CHEBI:57288"/>
        <dbReference type="ChEBI" id="CHEBI:61930"/>
        <dbReference type="EC" id="2.3.1.48"/>
    </reaction>
</comment>
<dbReference type="PROSITE" id="PS50134">
    <property type="entry name" value="ZF_TAZ"/>
    <property type="match status" value="1"/>
</dbReference>